<dbReference type="SUPFAM" id="SSF47616">
    <property type="entry name" value="GST C-terminal domain-like"/>
    <property type="match status" value="1"/>
</dbReference>
<dbReference type="Gene3D" id="3.40.30.10">
    <property type="entry name" value="Glutaredoxin"/>
    <property type="match status" value="1"/>
</dbReference>
<evidence type="ECO:0000313" key="2">
    <source>
        <dbReference type="EMBL" id="CAL5225388.1"/>
    </source>
</evidence>
<comment type="caution">
    <text evidence="2">The sequence shown here is derived from an EMBL/GenBank/DDBJ whole genome shotgun (WGS) entry which is preliminary data.</text>
</comment>
<dbReference type="InterPro" id="IPR050983">
    <property type="entry name" value="GST_Omega/HSP26"/>
</dbReference>
<dbReference type="PROSITE" id="PS50404">
    <property type="entry name" value="GST_NTER"/>
    <property type="match status" value="1"/>
</dbReference>
<name>A0ABP1G4L9_9CHLO</name>
<proteinExistence type="predicted"/>
<dbReference type="Gene3D" id="1.20.1050.10">
    <property type="match status" value="1"/>
</dbReference>
<dbReference type="SUPFAM" id="SSF52833">
    <property type="entry name" value="Thioredoxin-like"/>
    <property type="match status" value="1"/>
</dbReference>
<sequence>MASKLISVYELESDESRFFSPYCWATRLAVTHKGIKYKTIPWHFGEQDKIKFSNQGLVPVIVDENQGGKWVNDSWEIAKYLEKTYPDQPSLFDGPSGEALCRFVTKSVSLGPLMECIALDSQKVQLPEHRAWLKEKGEALFGCPTEQFCKGEGGVKAFGEKLQPFRDTLQEYQFLGGSSPCYADIYLLSFFMTAYAVSPIKLLAKDDPLYSWRQRMLKAYGNPHTAHGQKGFPESLE</sequence>
<dbReference type="InterPro" id="IPR054416">
    <property type="entry name" value="GST_UstS-like_C"/>
</dbReference>
<feature type="domain" description="GST N-terminal" evidence="1">
    <location>
        <begin position="10"/>
        <end position="89"/>
    </location>
</feature>
<evidence type="ECO:0000313" key="3">
    <source>
        <dbReference type="Proteomes" id="UP001497392"/>
    </source>
</evidence>
<protein>
    <submittedName>
        <fullName evidence="2">G8195 protein</fullName>
    </submittedName>
</protein>
<dbReference type="InterPro" id="IPR036282">
    <property type="entry name" value="Glutathione-S-Trfase_C_sf"/>
</dbReference>
<reference evidence="2 3" key="1">
    <citation type="submission" date="2024-06" db="EMBL/GenBank/DDBJ databases">
        <authorList>
            <person name="Kraege A."/>
            <person name="Thomma B."/>
        </authorList>
    </citation>
    <scope>NUCLEOTIDE SEQUENCE [LARGE SCALE GENOMIC DNA]</scope>
</reference>
<dbReference type="Proteomes" id="UP001497392">
    <property type="component" value="Unassembled WGS sequence"/>
</dbReference>
<dbReference type="InterPro" id="IPR036249">
    <property type="entry name" value="Thioredoxin-like_sf"/>
</dbReference>
<dbReference type="PANTHER" id="PTHR43968">
    <property type="match status" value="1"/>
</dbReference>
<gene>
    <name evidence="2" type="primary">g8195</name>
    <name evidence="2" type="ORF">VP750_LOCUS7047</name>
</gene>
<evidence type="ECO:0000259" key="1">
    <source>
        <dbReference type="PROSITE" id="PS50404"/>
    </source>
</evidence>
<organism evidence="2 3">
    <name type="scientific">Coccomyxa viridis</name>
    <dbReference type="NCBI Taxonomy" id="1274662"/>
    <lineage>
        <taxon>Eukaryota</taxon>
        <taxon>Viridiplantae</taxon>
        <taxon>Chlorophyta</taxon>
        <taxon>core chlorophytes</taxon>
        <taxon>Trebouxiophyceae</taxon>
        <taxon>Trebouxiophyceae incertae sedis</taxon>
        <taxon>Coccomyxaceae</taxon>
        <taxon>Coccomyxa</taxon>
    </lineage>
</organism>
<dbReference type="Pfam" id="PF13409">
    <property type="entry name" value="GST_N_2"/>
    <property type="match status" value="1"/>
</dbReference>
<dbReference type="InterPro" id="IPR004045">
    <property type="entry name" value="Glutathione_S-Trfase_N"/>
</dbReference>
<dbReference type="PANTHER" id="PTHR43968:SF6">
    <property type="entry name" value="GLUTATHIONE S-TRANSFERASE OMEGA"/>
    <property type="match status" value="1"/>
</dbReference>
<dbReference type="EMBL" id="CAXHTA020000012">
    <property type="protein sequence ID" value="CAL5225388.1"/>
    <property type="molecule type" value="Genomic_DNA"/>
</dbReference>
<dbReference type="Pfam" id="PF22041">
    <property type="entry name" value="GST_C_7"/>
    <property type="match status" value="1"/>
</dbReference>
<keyword evidence="3" id="KW-1185">Reference proteome</keyword>
<accession>A0ABP1G4L9</accession>